<protein>
    <submittedName>
        <fullName evidence="1">Thiocyanate hydrolase</fullName>
    </submittedName>
</protein>
<dbReference type="SUPFAM" id="SSF50090">
    <property type="entry name" value="Electron transport accessory proteins"/>
    <property type="match status" value="1"/>
</dbReference>
<dbReference type="KEGG" id="nsl:BOX37_19920"/>
<dbReference type="EMBL" id="CP018082">
    <property type="protein sequence ID" value="APE35839.1"/>
    <property type="molecule type" value="Genomic_DNA"/>
</dbReference>
<reference evidence="1" key="1">
    <citation type="submission" date="2016-11" db="EMBL/GenBank/DDBJ databases">
        <authorList>
            <person name="Jaros S."/>
            <person name="Januszkiewicz K."/>
            <person name="Wedrychowicz H."/>
        </authorList>
    </citation>
    <scope>NUCLEOTIDE SEQUENCE [LARGE SCALE GENOMIC DNA]</scope>
    <source>
        <strain evidence="1">Y48</strain>
    </source>
</reference>
<dbReference type="Proteomes" id="UP000183810">
    <property type="component" value="Chromosome"/>
</dbReference>
<sequence length="118" mass="13030">MVSPVEESDIAPLRRIIARNQVWPRMAAAYGVVNLVPPWKSSLDGLCDALDRARGAQGVPDLVQRRDEEDQLTSTLYAGLPYPENQLVALAHTLVSRGVIDEGELQQRLDAVRARLEA</sequence>
<evidence type="ECO:0000313" key="1">
    <source>
        <dbReference type="EMBL" id="APE35839.1"/>
    </source>
</evidence>
<dbReference type="InterPro" id="IPR042262">
    <property type="entry name" value="CN_hydtase_beta_C"/>
</dbReference>
<keyword evidence="1" id="KW-0378">Hydrolase</keyword>
<dbReference type="AlphaFoldDB" id="A0A1J0VV66"/>
<gene>
    <name evidence="1" type="ORF">BOX37_19920</name>
</gene>
<proteinExistence type="predicted"/>
<dbReference type="OrthoDB" id="4549353at2"/>
<dbReference type="Gene3D" id="1.10.472.20">
    <property type="entry name" value="Nitrile hydratase, beta subunit"/>
    <property type="match status" value="1"/>
</dbReference>
<evidence type="ECO:0000313" key="2">
    <source>
        <dbReference type="Proteomes" id="UP000183810"/>
    </source>
</evidence>
<keyword evidence="2" id="KW-1185">Reference proteome</keyword>
<name>A0A1J0VV66_9NOCA</name>
<dbReference type="InterPro" id="IPR008990">
    <property type="entry name" value="Elect_transpt_acc-like_dom_sf"/>
</dbReference>
<organism evidence="1 2">
    <name type="scientific">Nocardia mangyaensis</name>
    <dbReference type="NCBI Taxonomy" id="2213200"/>
    <lineage>
        <taxon>Bacteria</taxon>
        <taxon>Bacillati</taxon>
        <taxon>Actinomycetota</taxon>
        <taxon>Actinomycetes</taxon>
        <taxon>Mycobacteriales</taxon>
        <taxon>Nocardiaceae</taxon>
        <taxon>Nocardia</taxon>
    </lineage>
</organism>
<dbReference type="RefSeq" id="WP_071929027.1">
    <property type="nucleotide sequence ID" value="NZ_CP018082.1"/>
</dbReference>
<accession>A0A1J0VV66</accession>
<dbReference type="GO" id="GO:0016787">
    <property type="term" value="F:hydrolase activity"/>
    <property type="evidence" value="ECO:0007669"/>
    <property type="project" value="UniProtKB-KW"/>
</dbReference>